<dbReference type="Gene3D" id="3.30.360.10">
    <property type="entry name" value="Dihydrodipicolinate Reductase, domain 2"/>
    <property type="match status" value="2"/>
</dbReference>
<dbReference type="InterPro" id="IPR022674">
    <property type="entry name" value="G6P_DH_NAD-bd"/>
</dbReference>
<evidence type="ECO:0000256" key="4">
    <source>
        <dbReference type="ARBA" id="ARBA00023002"/>
    </source>
</evidence>
<dbReference type="Pfam" id="PF00479">
    <property type="entry name" value="G6PD_N"/>
    <property type="match status" value="1"/>
</dbReference>
<dbReference type="GO" id="GO:0009051">
    <property type="term" value="P:pentose-phosphate shunt, oxidative branch"/>
    <property type="evidence" value="ECO:0007669"/>
    <property type="project" value="TreeGrafter"/>
</dbReference>
<protein>
    <submittedName>
        <fullName evidence="8">Glucose-6-phosphate 1-dehydrogenase</fullName>
    </submittedName>
</protein>
<dbReference type="PANTHER" id="PTHR23429:SF0">
    <property type="entry name" value="GLUCOSE-6-PHOSPHATE 1-DEHYDROGENASE"/>
    <property type="match status" value="1"/>
</dbReference>
<comment type="caution">
    <text evidence="8">The sequence shown here is derived from an EMBL/GenBank/DDBJ whole genome shotgun (WGS) entry which is preliminary data.</text>
</comment>
<keyword evidence="4" id="KW-0560">Oxidoreductase</keyword>
<organism evidence="8 9">
    <name type="scientific">Candidatus Nomurabacteria bacterium GW2011_GWC2_41_8</name>
    <dbReference type="NCBI Taxonomy" id="1618755"/>
    <lineage>
        <taxon>Bacteria</taxon>
        <taxon>Candidatus Nomuraibacteriota</taxon>
    </lineage>
</organism>
<evidence type="ECO:0000259" key="7">
    <source>
        <dbReference type="Pfam" id="PF02781"/>
    </source>
</evidence>
<evidence type="ECO:0000256" key="1">
    <source>
        <dbReference type="ARBA" id="ARBA00004937"/>
    </source>
</evidence>
<keyword evidence="5" id="KW-0119">Carbohydrate metabolism</keyword>
<dbReference type="InterPro" id="IPR036291">
    <property type="entry name" value="NAD(P)-bd_dom_sf"/>
</dbReference>
<evidence type="ECO:0000313" key="8">
    <source>
        <dbReference type="EMBL" id="KKS23118.1"/>
    </source>
</evidence>
<feature type="domain" description="Glucose-6-phosphate dehydrogenase C-terminal" evidence="7">
    <location>
        <begin position="269"/>
        <end position="323"/>
    </location>
</feature>
<dbReference type="GO" id="GO:0050661">
    <property type="term" value="F:NADP binding"/>
    <property type="evidence" value="ECO:0007669"/>
    <property type="project" value="InterPro"/>
</dbReference>
<dbReference type="Gene3D" id="3.40.50.720">
    <property type="entry name" value="NAD(P)-binding Rossmann-like Domain"/>
    <property type="match status" value="1"/>
</dbReference>
<dbReference type="InterPro" id="IPR001282">
    <property type="entry name" value="G6P_DH"/>
</dbReference>
<evidence type="ECO:0000259" key="6">
    <source>
        <dbReference type="Pfam" id="PF00479"/>
    </source>
</evidence>
<dbReference type="Pfam" id="PF02781">
    <property type="entry name" value="G6PD_C"/>
    <property type="match status" value="2"/>
</dbReference>
<dbReference type="GO" id="GO:0005829">
    <property type="term" value="C:cytosol"/>
    <property type="evidence" value="ECO:0007669"/>
    <property type="project" value="TreeGrafter"/>
</dbReference>
<evidence type="ECO:0000256" key="2">
    <source>
        <dbReference type="ARBA" id="ARBA00022526"/>
    </source>
</evidence>
<keyword evidence="2" id="KW-0313">Glucose metabolism</keyword>
<evidence type="ECO:0000256" key="3">
    <source>
        <dbReference type="ARBA" id="ARBA00022857"/>
    </source>
</evidence>
<feature type="domain" description="Glucose-6-phosphate dehydrogenase C-terminal" evidence="7">
    <location>
        <begin position="124"/>
        <end position="267"/>
    </location>
</feature>
<dbReference type="AlphaFoldDB" id="A0A0G1ACY4"/>
<name>A0A0G1ACY4_9BACT</name>
<dbReference type="PANTHER" id="PTHR23429">
    <property type="entry name" value="GLUCOSE-6-PHOSPHATE 1-DEHYDROGENASE G6PD"/>
    <property type="match status" value="1"/>
</dbReference>
<dbReference type="PRINTS" id="PR00079">
    <property type="entry name" value="G6PDHDRGNASE"/>
</dbReference>
<feature type="domain" description="Glucose-6-phosphate dehydrogenase NAD-binding" evidence="6">
    <location>
        <begin position="36"/>
        <end position="123"/>
    </location>
</feature>
<reference evidence="8 9" key="1">
    <citation type="journal article" date="2015" name="Nature">
        <title>rRNA introns, odd ribosomes, and small enigmatic genomes across a large radiation of phyla.</title>
        <authorList>
            <person name="Brown C.T."/>
            <person name="Hug L.A."/>
            <person name="Thomas B.C."/>
            <person name="Sharon I."/>
            <person name="Castelle C.J."/>
            <person name="Singh A."/>
            <person name="Wilkins M.J."/>
            <person name="Williams K.H."/>
            <person name="Banfield J.F."/>
        </authorList>
    </citation>
    <scope>NUCLEOTIDE SEQUENCE [LARGE SCALE GENOMIC DNA]</scope>
</reference>
<dbReference type="GO" id="GO:0006006">
    <property type="term" value="P:glucose metabolic process"/>
    <property type="evidence" value="ECO:0007669"/>
    <property type="project" value="UniProtKB-KW"/>
</dbReference>
<dbReference type="Proteomes" id="UP000033949">
    <property type="component" value="Unassembled WGS sequence"/>
</dbReference>
<keyword evidence="3" id="KW-0521">NADP</keyword>
<dbReference type="SUPFAM" id="SSF51735">
    <property type="entry name" value="NAD(P)-binding Rossmann-fold domains"/>
    <property type="match status" value="1"/>
</dbReference>
<proteinExistence type="predicted"/>
<dbReference type="InterPro" id="IPR022675">
    <property type="entry name" value="G6P_DH_C"/>
</dbReference>
<comment type="pathway">
    <text evidence="1">Carbohydrate degradation; pentose phosphate pathway; D-ribulose 5-phosphate from D-glucose 6-phosphate (oxidative stage): step 1/3.</text>
</comment>
<evidence type="ECO:0000256" key="5">
    <source>
        <dbReference type="ARBA" id="ARBA00023277"/>
    </source>
</evidence>
<dbReference type="SUPFAM" id="SSF55347">
    <property type="entry name" value="Glyceraldehyde-3-phosphate dehydrogenase-like, C-terminal domain"/>
    <property type="match status" value="1"/>
</dbReference>
<gene>
    <name evidence="8" type="ORF">UU82_C0040G0006</name>
</gene>
<sequence>METKYIIFGASGDLSKRYLLPALEKINVDVIKVSRKDYADLKNLIPAGSEKIFHLAIPPQGVPEAVELISKNFGKDNIKILLEKPFGKDFKSAQLLVEHIDKYFSEDQIYRVDHYLAKKSFQNVLQGNLDAKNIKSIKIIASEKIGIEGRVNFYEQVGALKDFVQSHLLEMASVVISGSLDQKKRHLALKNMAVVCDITKNECVKRAQYEGYREEVQNMNSMTETFVSVNLISDNIPISLTTGKALKEKLTRIEIDVKSGSQKVFNIEHETDAYERVIRAAMKGECDLFISSGEVLESWRILEDIQNSWKNHDGEIVIYKKGSSIEDILG</sequence>
<accession>A0A0G1ACY4</accession>
<dbReference type="GO" id="GO:0004345">
    <property type="term" value="F:glucose-6-phosphate dehydrogenase activity"/>
    <property type="evidence" value="ECO:0007669"/>
    <property type="project" value="InterPro"/>
</dbReference>
<dbReference type="EMBL" id="LCCC01000040">
    <property type="protein sequence ID" value="KKS23118.1"/>
    <property type="molecule type" value="Genomic_DNA"/>
</dbReference>
<evidence type="ECO:0000313" key="9">
    <source>
        <dbReference type="Proteomes" id="UP000033949"/>
    </source>
</evidence>